<keyword evidence="3 7" id="KW-0812">Transmembrane</keyword>
<name>A0AAJ1BAZ7_9ACTO</name>
<evidence type="ECO:0000256" key="7">
    <source>
        <dbReference type="SAM" id="Phobius"/>
    </source>
</evidence>
<feature type="transmembrane region" description="Helical" evidence="7">
    <location>
        <begin position="183"/>
        <end position="204"/>
    </location>
</feature>
<dbReference type="AlphaFoldDB" id="A0AAJ1BAZ7"/>
<sequence>MLGALLIALREGLEAVLIVSILYAYIKKVEREDLLPKLWLGIVVGAVVPMSVGAYLVWGTYTLTTQAQEALGGFLSLFAVALITWMIFWMAEHSARMVARMQSQVKEALSKGSGAGWSLFVIALITVGREGLETAIFIWPMFKNASDNENGTSLVVGMMVGIAIAIALGYLIYRGVARINLRIFFEVTGYLLIFVAAGVCSYGFHDLQEAGVIPMTAPLFDITTYIPALVYNGGLYDVLVAIFQFSPSPTALQFFSWLIYLVVVGTLFYFYNRNKKLFLAVKRPQQQAAGAPEKAVANAGSKGEANLSDEAAATVETSNKTKTSVAVD</sequence>
<dbReference type="PANTHER" id="PTHR31632:SF2">
    <property type="entry name" value="PLASMA MEMBRANE IRON PERMEASE"/>
    <property type="match status" value="1"/>
</dbReference>
<evidence type="ECO:0000256" key="4">
    <source>
        <dbReference type="ARBA" id="ARBA00022989"/>
    </source>
</evidence>
<dbReference type="PANTHER" id="PTHR31632">
    <property type="entry name" value="IRON TRANSPORTER FTH1"/>
    <property type="match status" value="1"/>
</dbReference>
<evidence type="ECO:0000256" key="6">
    <source>
        <dbReference type="SAM" id="MobiDB-lite"/>
    </source>
</evidence>
<feature type="compositionally biased region" description="Polar residues" evidence="6">
    <location>
        <begin position="315"/>
        <end position="328"/>
    </location>
</feature>
<feature type="transmembrane region" description="Helical" evidence="7">
    <location>
        <begin position="6"/>
        <end position="26"/>
    </location>
</feature>
<comment type="subcellular location">
    <subcellularLocation>
        <location evidence="1">Membrane</location>
        <topology evidence="1">Multi-pass membrane protein</topology>
    </subcellularLocation>
</comment>
<comment type="caution">
    <text evidence="8">The sequence shown here is derived from an EMBL/GenBank/DDBJ whole genome shotgun (WGS) entry which is preliminary data.</text>
</comment>
<dbReference type="RefSeq" id="WP_024058299.1">
    <property type="nucleotide sequence ID" value="NZ_JAGZVZ010000015.1"/>
</dbReference>
<evidence type="ECO:0000256" key="5">
    <source>
        <dbReference type="ARBA" id="ARBA00023136"/>
    </source>
</evidence>
<keyword evidence="5 7" id="KW-0472">Membrane</keyword>
<feature type="transmembrane region" description="Helical" evidence="7">
    <location>
        <begin position="254"/>
        <end position="272"/>
    </location>
</feature>
<evidence type="ECO:0000313" key="9">
    <source>
        <dbReference type="Proteomes" id="UP001200537"/>
    </source>
</evidence>
<organism evidence="8 9">
    <name type="scientific">Varibaculum cambriense</name>
    <dbReference type="NCBI Taxonomy" id="184870"/>
    <lineage>
        <taxon>Bacteria</taxon>
        <taxon>Bacillati</taxon>
        <taxon>Actinomycetota</taxon>
        <taxon>Actinomycetes</taxon>
        <taxon>Actinomycetales</taxon>
        <taxon>Actinomycetaceae</taxon>
        <taxon>Varibaculum</taxon>
    </lineage>
</organism>
<gene>
    <name evidence="8" type="ORF">L0M99_03575</name>
</gene>
<comment type="similarity">
    <text evidence="2">Belongs to the oxidase-dependent Fe transporter (OFeT) (TC 9.A.10.1) family.</text>
</comment>
<evidence type="ECO:0000256" key="2">
    <source>
        <dbReference type="ARBA" id="ARBA00008333"/>
    </source>
</evidence>
<reference evidence="8" key="1">
    <citation type="submission" date="2022-01" db="EMBL/GenBank/DDBJ databases">
        <title>Collection of gut derived symbiotic bacterial strains cultured from healthy donors.</title>
        <authorList>
            <person name="Lin H."/>
            <person name="Kohout C."/>
            <person name="Waligurski E."/>
            <person name="Pamer E.G."/>
        </authorList>
    </citation>
    <scope>NUCLEOTIDE SEQUENCE</scope>
    <source>
        <strain evidence="8">DFI.7.46</strain>
    </source>
</reference>
<evidence type="ECO:0000256" key="3">
    <source>
        <dbReference type="ARBA" id="ARBA00022692"/>
    </source>
</evidence>
<feature type="transmembrane region" description="Helical" evidence="7">
    <location>
        <begin position="38"/>
        <end position="58"/>
    </location>
</feature>
<proteinExistence type="inferred from homology"/>
<accession>A0AAJ1BAZ7</accession>
<feature type="transmembrane region" description="Helical" evidence="7">
    <location>
        <begin position="112"/>
        <end position="132"/>
    </location>
</feature>
<protein>
    <submittedName>
        <fullName evidence="8">FTR1 family protein</fullName>
    </submittedName>
</protein>
<dbReference type="GO" id="GO:0015093">
    <property type="term" value="F:ferrous iron transmembrane transporter activity"/>
    <property type="evidence" value="ECO:0007669"/>
    <property type="project" value="TreeGrafter"/>
</dbReference>
<evidence type="ECO:0000256" key="1">
    <source>
        <dbReference type="ARBA" id="ARBA00004141"/>
    </source>
</evidence>
<feature type="region of interest" description="Disordered" evidence="6">
    <location>
        <begin position="291"/>
        <end position="328"/>
    </location>
</feature>
<dbReference type="EMBL" id="JAKNHJ010000005">
    <property type="protein sequence ID" value="MCG4617578.1"/>
    <property type="molecule type" value="Genomic_DNA"/>
</dbReference>
<dbReference type="InterPro" id="IPR004923">
    <property type="entry name" value="FTR1/Fip1/EfeU"/>
</dbReference>
<dbReference type="Pfam" id="PF03239">
    <property type="entry name" value="FTR1"/>
    <property type="match status" value="1"/>
</dbReference>
<keyword evidence="4 7" id="KW-1133">Transmembrane helix</keyword>
<dbReference type="GO" id="GO:0033573">
    <property type="term" value="C:high-affinity iron permease complex"/>
    <property type="evidence" value="ECO:0007669"/>
    <property type="project" value="InterPro"/>
</dbReference>
<dbReference type="NCBIfam" id="NF041756">
    <property type="entry name" value="EfeU"/>
    <property type="match status" value="1"/>
</dbReference>
<feature type="transmembrane region" description="Helical" evidence="7">
    <location>
        <begin position="152"/>
        <end position="171"/>
    </location>
</feature>
<dbReference type="Proteomes" id="UP001200537">
    <property type="component" value="Unassembled WGS sequence"/>
</dbReference>
<evidence type="ECO:0000313" key="8">
    <source>
        <dbReference type="EMBL" id="MCG4617578.1"/>
    </source>
</evidence>
<feature type="transmembrane region" description="Helical" evidence="7">
    <location>
        <begin position="70"/>
        <end position="91"/>
    </location>
</feature>